<dbReference type="PANTHER" id="PTHR37314">
    <property type="entry name" value="SLR0142 PROTEIN"/>
    <property type="match status" value="1"/>
</dbReference>
<evidence type="ECO:0000256" key="1">
    <source>
        <dbReference type="SAM" id="Phobius"/>
    </source>
</evidence>
<dbReference type="OrthoDB" id="270162at2"/>
<protein>
    <submittedName>
        <fullName evidence="2">Putative transmembrane protein</fullName>
    </submittedName>
</protein>
<sequence length="220" mass="24198">MIKQLPRWVEHGAFLLSLMAGLINAIGFMGFKHQAITHVSGLATQFSLSVASHNPSIHLLLILVSFLIGALISGLLIKHTYFEQHQNYSIPLLLEAILLALAMFALLDHWVIGYYFASMACGLQNAMVTTFSGAIVRTTHLTGIMTDLGIMLGHALRGKNLDRRKLRLFSLIILGFIAGGIIGVYAFQVMALWSFSIAIVLACTMAMVYHFTIHVKQKSA</sequence>
<dbReference type="HOGENOM" id="CLU_073333_1_1_6"/>
<keyword evidence="3" id="KW-1185">Reference proteome</keyword>
<comment type="caution">
    <text evidence="2">The sequence shown here is derived from an EMBL/GenBank/DDBJ whole genome shotgun (WGS) entry which is preliminary data.</text>
</comment>
<feature type="transmembrane region" description="Helical" evidence="1">
    <location>
        <begin position="89"/>
        <end position="107"/>
    </location>
</feature>
<feature type="transmembrane region" description="Helical" evidence="1">
    <location>
        <begin position="12"/>
        <end position="31"/>
    </location>
</feature>
<keyword evidence="1" id="KW-1133">Transmembrane helix</keyword>
<organism evidence="2 3">
    <name type="scientific">Bermanella marisrubri</name>
    <dbReference type="NCBI Taxonomy" id="207949"/>
    <lineage>
        <taxon>Bacteria</taxon>
        <taxon>Pseudomonadati</taxon>
        <taxon>Pseudomonadota</taxon>
        <taxon>Gammaproteobacteria</taxon>
        <taxon>Oceanospirillales</taxon>
        <taxon>Oceanospirillaceae</taxon>
        <taxon>Bermanella</taxon>
    </lineage>
</organism>
<dbReference type="Proteomes" id="UP000004263">
    <property type="component" value="Unassembled WGS sequence"/>
</dbReference>
<proteinExistence type="predicted"/>
<feature type="transmembrane region" description="Helical" evidence="1">
    <location>
        <begin position="166"/>
        <end position="187"/>
    </location>
</feature>
<keyword evidence="1 2" id="KW-0812">Transmembrane</keyword>
<dbReference type="Pfam" id="PF06912">
    <property type="entry name" value="DUF1275"/>
    <property type="match status" value="1"/>
</dbReference>
<gene>
    <name evidence="2" type="ORF">RED65_02233</name>
</gene>
<dbReference type="AlphaFoldDB" id="Q1MYE3"/>
<feature type="transmembrane region" description="Helical" evidence="1">
    <location>
        <begin position="57"/>
        <end position="77"/>
    </location>
</feature>
<dbReference type="STRING" id="207949.RED65_02233"/>
<reference evidence="2 3" key="1">
    <citation type="submission" date="2006-03" db="EMBL/GenBank/DDBJ databases">
        <authorList>
            <person name="Pinhassi J."/>
            <person name="Pedros-Alio C."/>
            <person name="Ferriera S."/>
            <person name="Johnson J."/>
            <person name="Kravitz S."/>
            <person name="Halpern A."/>
            <person name="Remington K."/>
            <person name="Beeson K."/>
            <person name="Tran B."/>
            <person name="Rogers Y.-H."/>
            <person name="Friedman R."/>
            <person name="Venter J.C."/>
        </authorList>
    </citation>
    <scope>NUCLEOTIDE SEQUENCE [LARGE SCALE GENOMIC DNA]</scope>
    <source>
        <strain evidence="2 3">RED65</strain>
    </source>
</reference>
<keyword evidence="1" id="KW-0472">Membrane</keyword>
<name>Q1MYE3_9GAMM</name>
<dbReference type="InterPro" id="IPR010699">
    <property type="entry name" value="DUF1275"/>
</dbReference>
<evidence type="ECO:0000313" key="2">
    <source>
        <dbReference type="EMBL" id="EAT11002.1"/>
    </source>
</evidence>
<dbReference type="EMBL" id="AAQH01000026">
    <property type="protein sequence ID" value="EAT11002.1"/>
    <property type="molecule type" value="Genomic_DNA"/>
</dbReference>
<feature type="transmembrane region" description="Helical" evidence="1">
    <location>
        <begin position="193"/>
        <end position="212"/>
    </location>
</feature>
<dbReference type="RefSeq" id="WP_007019303.1">
    <property type="nucleotide sequence ID" value="NZ_CH724123.1"/>
</dbReference>
<evidence type="ECO:0000313" key="3">
    <source>
        <dbReference type="Proteomes" id="UP000004263"/>
    </source>
</evidence>
<dbReference type="PANTHER" id="PTHR37314:SF4">
    <property type="entry name" value="UPF0700 TRANSMEMBRANE PROTEIN YOAK"/>
    <property type="match status" value="1"/>
</dbReference>
<accession>Q1MYE3</accession>